<sequence length="308" mass="32804">MRAVKTIPHLLALSCLAWLLGPASAAPQAATPPAAPSSAPSAPAAPASAASAPERPHHNHAIEIRAARVRGLAEQMNQPAEALKQSCRFESDIGTPPPSGVVSLSFDDGPEPGATEAILALLDKHQIPASFFLIAAKVQRHPELAALVKAHPLALVGNHSWSHPNFHDIPAAKQASEVERSDTALAALAAPKLFRYPYGNSSCETNAELQQLGYRIVGWHVDSCDWAFDKTGSIDAHEAKICGVDKVNREHFVDHVVAAVKARKGGIVLMHEIHPNTLAKLEALIERLLAEGFRFAPLTDPGFAASLR</sequence>
<dbReference type="AlphaFoldDB" id="A0A4R3VE55"/>
<protein>
    <submittedName>
        <fullName evidence="6">Peptidoglycan/xylan/chitin deacetylase (PgdA/CDA1 family)</fullName>
    </submittedName>
</protein>
<dbReference type="Gene3D" id="3.20.20.370">
    <property type="entry name" value="Glycoside hydrolase/deacetylase"/>
    <property type="match status" value="1"/>
</dbReference>
<dbReference type="InterPro" id="IPR011330">
    <property type="entry name" value="Glyco_hydro/deAcase_b/a-brl"/>
</dbReference>
<accession>A0A4R3VE55</accession>
<feature type="chain" id="PRO_5020366829" evidence="4">
    <location>
        <begin position="26"/>
        <end position="308"/>
    </location>
</feature>
<dbReference type="GO" id="GO:0005975">
    <property type="term" value="P:carbohydrate metabolic process"/>
    <property type="evidence" value="ECO:0007669"/>
    <property type="project" value="InterPro"/>
</dbReference>
<dbReference type="Proteomes" id="UP000295110">
    <property type="component" value="Unassembled WGS sequence"/>
</dbReference>
<gene>
    <name evidence="6" type="ORF">EV671_1004226</name>
</gene>
<keyword evidence="2" id="KW-0378">Hydrolase</keyword>
<evidence type="ECO:0000313" key="6">
    <source>
        <dbReference type="EMBL" id="TCV02451.1"/>
    </source>
</evidence>
<feature type="signal peptide" evidence="4">
    <location>
        <begin position="1"/>
        <end position="25"/>
    </location>
</feature>
<evidence type="ECO:0000256" key="4">
    <source>
        <dbReference type="SAM" id="SignalP"/>
    </source>
</evidence>
<dbReference type="CDD" id="cd10917">
    <property type="entry name" value="CE4_NodB_like_6s_7s"/>
    <property type="match status" value="1"/>
</dbReference>
<dbReference type="InterPro" id="IPR050248">
    <property type="entry name" value="Polysacc_deacetylase_ArnD"/>
</dbReference>
<evidence type="ECO:0000256" key="3">
    <source>
        <dbReference type="SAM" id="MobiDB-lite"/>
    </source>
</evidence>
<evidence type="ECO:0000259" key="5">
    <source>
        <dbReference type="PROSITE" id="PS51677"/>
    </source>
</evidence>
<proteinExistence type="predicted"/>
<dbReference type="PROSITE" id="PS51677">
    <property type="entry name" value="NODB"/>
    <property type="match status" value="1"/>
</dbReference>
<dbReference type="SUPFAM" id="SSF88713">
    <property type="entry name" value="Glycoside hydrolase/deacetylase"/>
    <property type="match status" value="1"/>
</dbReference>
<keyword evidence="7" id="KW-1185">Reference proteome</keyword>
<dbReference type="InterPro" id="IPR002509">
    <property type="entry name" value="NODB_dom"/>
</dbReference>
<dbReference type="GO" id="GO:0046872">
    <property type="term" value="F:metal ion binding"/>
    <property type="evidence" value="ECO:0007669"/>
    <property type="project" value="UniProtKB-KW"/>
</dbReference>
<organism evidence="6 7">
    <name type="scientific">Roseateles saccharophilus</name>
    <name type="common">Pseudomonas saccharophila</name>
    <dbReference type="NCBI Taxonomy" id="304"/>
    <lineage>
        <taxon>Bacteria</taxon>
        <taxon>Pseudomonadati</taxon>
        <taxon>Pseudomonadota</taxon>
        <taxon>Betaproteobacteria</taxon>
        <taxon>Burkholderiales</taxon>
        <taxon>Sphaerotilaceae</taxon>
        <taxon>Roseateles</taxon>
    </lineage>
</organism>
<dbReference type="PANTHER" id="PTHR10587">
    <property type="entry name" value="GLYCOSYL TRANSFERASE-RELATED"/>
    <property type="match status" value="1"/>
</dbReference>
<dbReference type="GO" id="GO:0016020">
    <property type="term" value="C:membrane"/>
    <property type="evidence" value="ECO:0007669"/>
    <property type="project" value="TreeGrafter"/>
</dbReference>
<name>A0A4R3VE55_ROSSA</name>
<feature type="domain" description="NodB homology" evidence="5">
    <location>
        <begin position="100"/>
        <end position="296"/>
    </location>
</feature>
<feature type="compositionally biased region" description="Low complexity" evidence="3">
    <location>
        <begin position="26"/>
        <end position="53"/>
    </location>
</feature>
<reference evidence="6 7" key="1">
    <citation type="submission" date="2019-03" db="EMBL/GenBank/DDBJ databases">
        <title>Genomic Encyclopedia of Type Strains, Phase IV (KMG-IV): sequencing the most valuable type-strain genomes for metagenomic binning, comparative biology and taxonomic classification.</title>
        <authorList>
            <person name="Goeker M."/>
        </authorList>
    </citation>
    <scope>NUCLEOTIDE SEQUENCE [LARGE SCALE GENOMIC DNA]</scope>
    <source>
        <strain evidence="6 7">DSM 654</strain>
    </source>
</reference>
<keyword evidence="4" id="KW-0732">Signal</keyword>
<evidence type="ECO:0000313" key="7">
    <source>
        <dbReference type="Proteomes" id="UP000295110"/>
    </source>
</evidence>
<dbReference type="GO" id="GO:0016810">
    <property type="term" value="F:hydrolase activity, acting on carbon-nitrogen (but not peptide) bonds"/>
    <property type="evidence" value="ECO:0007669"/>
    <property type="project" value="InterPro"/>
</dbReference>
<comment type="caution">
    <text evidence="6">The sequence shown here is derived from an EMBL/GenBank/DDBJ whole genome shotgun (WGS) entry which is preliminary data.</text>
</comment>
<dbReference type="EMBL" id="SMBU01000004">
    <property type="protein sequence ID" value="TCV02451.1"/>
    <property type="molecule type" value="Genomic_DNA"/>
</dbReference>
<evidence type="ECO:0000256" key="2">
    <source>
        <dbReference type="ARBA" id="ARBA00022801"/>
    </source>
</evidence>
<dbReference type="PANTHER" id="PTHR10587:SF133">
    <property type="entry name" value="CHITIN DEACETYLASE 1-RELATED"/>
    <property type="match status" value="1"/>
</dbReference>
<keyword evidence="1" id="KW-0479">Metal-binding</keyword>
<dbReference type="Pfam" id="PF01522">
    <property type="entry name" value="Polysacc_deac_1"/>
    <property type="match status" value="1"/>
</dbReference>
<feature type="region of interest" description="Disordered" evidence="3">
    <location>
        <begin position="26"/>
        <end position="57"/>
    </location>
</feature>
<evidence type="ECO:0000256" key="1">
    <source>
        <dbReference type="ARBA" id="ARBA00022723"/>
    </source>
</evidence>